<protein>
    <submittedName>
        <fullName evidence="2">Uncharacterized protein</fullName>
    </submittedName>
</protein>
<sequence>MGSRCGEEGDVWVGSGVHLLKDYRETNGRFQRIFRLMEMVLEIVSLGKLRRYGSLINQISISIIFKMKSRKSQAVADLGKNKTTSKRLFKPAANTARSTKMRSASALVSPRKRAATETSHRGDNNKQQESKGTSFPKSGNQKA</sequence>
<dbReference type="EMBL" id="JAGKQM010000014">
    <property type="protein sequence ID" value="KAH0884432.1"/>
    <property type="molecule type" value="Genomic_DNA"/>
</dbReference>
<evidence type="ECO:0000313" key="3">
    <source>
        <dbReference type="Proteomes" id="UP000824890"/>
    </source>
</evidence>
<evidence type="ECO:0000256" key="1">
    <source>
        <dbReference type="SAM" id="MobiDB-lite"/>
    </source>
</evidence>
<dbReference type="Proteomes" id="UP000824890">
    <property type="component" value="Unassembled WGS sequence"/>
</dbReference>
<feature type="compositionally biased region" description="Polar residues" evidence="1">
    <location>
        <begin position="130"/>
        <end position="143"/>
    </location>
</feature>
<feature type="compositionally biased region" description="Basic and acidic residues" evidence="1">
    <location>
        <begin position="114"/>
        <end position="129"/>
    </location>
</feature>
<evidence type="ECO:0000313" key="2">
    <source>
        <dbReference type="EMBL" id="KAH0884432.1"/>
    </source>
</evidence>
<comment type="caution">
    <text evidence="2">The sequence shown here is derived from an EMBL/GenBank/DDBJ whole genome shotgun (WGS) entry which is preliminary data.</text>
</comment>
<name>A0ABQ7ZW31_BRANA</name>
<proteinExistence type="predicted"/>
<reference evidence="2 3" key="1">
    <citation type="submission" date="2021-05" db="EMBL/GenBank/DDBJ databases">
        <title>Genome Assembly of Synthetic Allotetraploid Brassica napus Reveals Homoeologous Exchanges between Subgenomes.</title>
        <authorList>
            <person name="Davis J.T."/>
        </authorList>
    </citation>
    <scope>NUCLEOTIDE SEQUENCE [LARGE SCALE GENOMIC DNA]</scope>
    <source>
        <strain evidence="3">cv. Da-Ae</strain>
        <tissue evidence="2">Seedling</tissue>
    </source>
</reference>
<organism evidence="2 3">
    <name type="scientific">Brassica napus</name>
    <name type="common">Rape</name>
    <dbReference type="NCBI Taxonomy" id="3708"/>
    <lineage>
        <taxon>Eukaryota</taxon>
        <taxon>Viridiplantae</taxon>
        <taxon>Streptophyta</taxon>
        <taxon>Embryophyta</taxon>
        <taxon>Tracheophyta</taxon>
        <taxon>Spermatophyta</taxon>
        <taxon>Magnoliopsida</taxon>
        <taxon>eudicotyledons</taxon>
        <taxon>Gunneridae</taxon>
        <taxon>Pentapetalae</taxon>
        <taxon>rosids</taxon>
        <taxon>malvids</taxon>
        <taxon>Brassicales</taxon>
        <taxon>Brassicaceae</taxon>
        <taxon>Brassiceae</taxon>
        <taxon>Brassica</taxon>
    </lineage>
</organism>
<feature type="region of interest" description="Disordered" evidence="1">
    <location>
        <begin position="74"/>
        <end position="143"/>
    </location>
</feature>
<accession>A0ABQ7ZW31</accession>
<gene>
    <name evidence="2" type="ORF">HID58_060528</name>
</gene>
<keyword evidence="3" id="KW-1185">Reference proteome</keyword>